<proteinExistence type="predicted"/>
<accession>A0A9W9CQ54</accession>
<dbReference type="EMBL" id="JAPEUY010000002">
    <property type="protein sequence ID" value="KAJ4375907.1"/>
    <property type="molecule type" value="Genomic_DNA"/>
</dbReference>
<organism evidence="1 2">
    <name type="scientific">Neocucurbitaria cava</name>
    <dbReference type="NCBI Taxonomy" id="798079"/>
    <lineage>
        <taxon>Eukaryota</taxon>
        <taxon>Fungi</taxon>
        <taxon>Dikarya</taxon>
        <taxon>Ascomycota</taxon>
        <taxon>Pezizomycotina</taxon>
        <taxon>Dothideomycetes</taxon>
        <taxon>Pleosporomycetidae</taxon>
        <taxon>Pleosporales</taxon>
        <taxon>Pleosporineae</taxon>
        <taxon>Cucurbitariaceae</taxon>
        <taxon>Neocucurbitaria</taxon>
    </lineage>
</organism>
<evidence type="ECO:0000313" key="2">
    <source>
        <dbReference type="Proteomes" id="UP001140560"/>
    </source>
</evidence>
<protein>
    <submittedName>
        <fullName evidence="1">Uncharacterized protein</fullName>
    </submittedName>
</protein>
<sequence>MPISGGQVYDIENYIEKLRRGISERAPNPAGVAYVPYYDLDGNYGKSMDKWYKDFPTDDFGNDISFSSEEGSESSVTNSGHKVENVDASLRFGWLRISVSSTNEKSWSDTKALSNNAKVTIKLSCKQKQVFSVNPGKTWSVECTSTSQAPKLTLLRDVPAYTQLFPNTKDGLVPAAKNLVQTTGMLCVSGLRLSAQFDSSAKEVFDTEFKEAKNNNGALSFFGISIDANSSPDASKKQTHSASWDKNTGTLSFEPTSYVGNCTLLAMIGSKSNIV</sequence>
<dbReference type="AlphaFoldDB" id="A0A9W9CQ54"/>
<reference evidence="1" key="1">
    <citation type="submission" date="2022-10" db="EMBL/GenBank/DDBJ databases">
        <title>Tapping the CABI collections for fungal endophytes: first genome assemblies for Collariella, Neodidymelliopsis, Ascochyta clinopodiicola, Didymella pomorum, Didymosphaeria variabile, Neocosmospora piperis and Neocucurbitaria cava.</title>
        <authorList>
            <person name="Hill R."/>
        </authorList>
    </citation>
    <scope>NUCLEOTIDE SEQUENCE</scope>
    <source>
        <strain evidence="1">IMI 356814</strain>
    </source>
</reference>
<keyword evidence="2" id="KW-1185">Reference proteome</keyword>
<evidence type="ECO:0000313" key="1">
    <source>
        <dbReference type="EMBL" id="KAJ4375907.1"/>
    </source>
</evidence>
<dbReference type="OrthoDB" id="4842781at2759"/>
<name>A0A9W9CQ54_9PLEO</name>
<gene>
    <name evidence="1" type="ORF">N0V83_001185</name>
</gene>
<comment type="caution">
    <text evidence="1">The sequence shown here is derived from an EMBL/GenBank/DDBJ whole genome shotgun (WGS) entry which is preliminary data.</text>
</comment>
<dbReference type="Proteomes" id="UP001140560">
    <property type="component" value="Unassembled WGS sequence"/>
</dbReference>